<keyword evidence="5" id="KW-1185">Reference proteome</keyword>
<gene>
    <name evidence="4" type="ORF">J9317_03270</name>
</gene>
<evidence type="ECO:0000313" key="5">
    <source>
        <dbReference type="Proteomes" id="UP000682403"/>
    </source>
</evidence>
<keyword evidence="1" id="KW-0805">Transcription regulation</keyword>
<evidence type="ECO:0000259" key="3">
    <source>
        <dbReference type="PROSITE" id="PS01124"/>
    </source>
</evidence>
<dbReference type="Pfam" id="PF12833">
    <property type="entry name" value="HTH_18"/>
    <property type="match status" value="1"/>
</dbReference>
<dbReference type="PANTHER" id="PTHR43436:SF2">
    <property type="entry name" value="ARAC_XYLS FAMILY TRANSCRIPTIONAL REGULATOR"/>
    <property type="match status" value="1"/>
</dbReference>
<dbReference type="Gene3D" id="1.10.10.60">
    <property type="entry name" value="Homeodomain-like"/>
    <property type="match status" value="1"/>
</dbReference>
<dbReference type="InterPro" id="IPR018060">
    <property type="entry name" value="HTH_AraC"/>
</dbReference>
<dbReference type="PANTHER" id="PTHR43436">
    <property type="entry name" value="ARAC-FAMILY TRANSCRIPTIONAL REGULATOR"/>
    <property type="match status" value="1"/>
</dbReference>
<feature type="domain" description="HTH araC/xylS-type" evidence="3">
    <location>
        <begin position="191"/>
        <end position="289"/>
    </location>
</feature>
<evidence type="ECO:0000256" key="1">
    <source>
        <dbReference type="ARBA" id="ARBA00023015"/>
    </source>
</evidence>
<proteinExistence type="predicted"/>
<evidence type="ECO:0000313" key="4">
    <source>
        <dbReference type="EMBL" id="MBS2967795.1"/>
    </source>
</evidence>
<dbReference type="Proteomes" id="UP000682403">
    <property type="component" value="Unassembled WGS sequence"/>
</dbReference>
<reference evidence="4 5" key="1">
    <citation type="submission" date="2021-04" db="EMBL/GenBank/DDBJ databases">
        <title>Metabacillus sp. strain KIGAM252 whole genome sequence.</title>
        <authorList>
            <person name="Seo M.-J."/>
            <person name="Cho E.-S."/>
            <person name="Hwang C.Y."/>
            <person name="Yoon D.J."/>
        </authorList>
    </citation>
    <scope>NUCLEOTIDE SEQUENCE [LARGE SCALE GENOMIC DNA]</scope>
    <source>
        <strain evidence="4 5">KIGAM252</strain>
    </source>
</reference>
<dbReference type="EMBL" id="JAGVRK010000001">
    <property type="protein sequence ID" value="MBS2967795.1"/>
    <property type="molecule type" value="Genomic_DNA"/>
</dbReference>
<dbReference type="Pfam" id="PF06719">
    <property type="entry name" value="AraC_N"/>
    <property type="match status" value="1"/>
</dbReference>
<dbReference type="SMART" id="SM00342">
    <property type="entry name" value="HTH_ARAC"/>
    <property type="match status" value="1"/>
</dbReference>
<dbReference type="InterPro" id="IPR009594">
    <property type="entry name" value="Tscrpt_reg_HTH_AraC_N"/>
</dbReference>
<sequence>MTEKQNQMISLFNQIIPKETDITTSVPGLSLFRIDDSFSRTPFSYSSEIIILAQGEKVVYLGDDIYTYDSSHYLVLPVPLPAECEGRTESDKPILGLSIYIDPIEIGEILLAMEDSKKGVKALPKGIYSSPMNDDIYDAAIRLLKAIADPQDTSVLAPMIKREIIYRVLQGENGEILQSLVHRNRRFFQIAKVIQKINESYSDKFDIDKMAEDLEMSNSTFHSSFKAITNSSPLQYIKNVRLHKARTFMIQDGLNANSAAFKVGYESPSQFSREYKRLFGSTPAKDVAFQR</sequence>
<dbReference type="PROSITE" id="PS01124">
    <property type="entry name" value="HTH_ARAC_FAMILY_2"/>
    <property type="match status" value="1"/>
</dbReference>
<comment type="caution">
    <text evidence="4">The sequence shown here is derived from an EMBL/GenBank/DDBJ whole genome shotgun (WGS) entry which is preliminary data.</text>
</comment>
<evidence type="ECO:0000256" key="2">
    <source>
        <dbReference type="ARBA" id="ARBA00023163"/>
    </source>
</evidence>
<dbReference type="SUPFAM" id="SSF46689">
    <property type="entry name" value="Homeodomain-like"/>
    <property type="match status" value="2"/>
</dbReference>
<dbReference type="RefSeq" id="WP_211556461.1">
    <property type="nucleotide sequence ID" value="NZ_JAGVRK010000001.1"/>
</dbReference>
<organism evidence="4 5">
    <name type="scientific">Metabacillus flavus</name>
    <dbReference type="NCBI Taxonomy" id="2823519"/>
    <lineage>
        <taxon>Bacteria</taxon>
        <taxon>Bacillati</taxon>
        <taxon>Bacillota</taxon>
        <taxon>Bacilli</taxon>
        <taxon>Bacillales</taxon>
        <taxon>Bacillaceae</taxon>
        <taxon>Metabacillus</taxon>
    </lineage>
</organism>
<keyword evidence="2" id="KW-0804">Transcription</keyword>
<name>A0ABS5LAP3_9BACI</name>
<accession>A0ABS5LAP3</accession>
<dbReference type="InterPro" id="IPR009057">
    <property type="entry name" value="Homeodomain-like_sf"/>
</dbReference>
<protein>
    <submittedName>
        <fullName evidence="4">AraC family transcriptional regulator</fullName>
    </submittedName>
</protein>